<dbReference type="EMBL" id="JADIMO010000029">
    <property type="protein sequence ID" value="MBO8444543.1"/>
    <property type="molecule type" value="Genomic_DNA"/>
</dbReference>
<reference evidence="2" key="1">
    <citation type="submission" date="2020-10" db="EMBL/GenBank/DDBJ databases">
        <authorList>
            <person name="Gilroy R."/>
        </authorList>
    </citation>
    <scope>NUCLEOTIDE SEQUENCE</scope>
    <source>
        <strain evidence="2">D5-748</strain>
    </source>
</reference>
<gene>
    <name evidence="2" type="ORF">IAC23_02455</name>
</gene>
<evidence type="ECO:0000313" key="2">
    <source>
        <dbReference type="EMBL" id="MBO8444543.1"/>
    </source>
</evidence>
<keyword evidence="1" id="KW-0812">Transmembrane</keyword>
<dbReference type="Proteomes" id="UP000823619">
    <property type="component" value="Unassembled WGS sequence"/>
</dbReference>
<evidence type="ECO:0008006" key="4">
    <source>
        <dbReference type="Google" id="ProtNLM"/>
    </source>
</evidence>
<keyword evidence="1" id="KW-1133">Transmembrane helix</keyword>
<proteinExistence type="predicted"/>
<protein>
    <recommendedName>
        <fullName evidence="4">DUF4878 domain-containing protein</fullName>
    </recommendedName>
</protein>
<evidence type="ECO:0000313" key="3">
    <source>
        <dbReference type="Proteomes" id="UP000823619"/>
    </source>
</evidence>
<sequence>MENLRRIALMAAPILVLGIFGVLIWAFSGTSGKRENGETAPADAVENFHSLLLSGKWDEAEAMCGSGMDRYISSFREEWEMNMDKDSSVLEAAVRILREQGITVTGTSKGKDGKYFVDYTISAGEETKEKTAELKRDGEKWTIERIRDAKAR</sequence>
<keyword evidence="1" id="KW-0472">Membrane</keyword>
<comment type="caution">
    <text evidence="2">The sequence shown here is derived from an EMBL/GenBank/DDBJ whole genome shotgun (WGS) entry which is preliminary data.</text>
</comment>
<name>A0A9D9HC75_9BACT</name>
<dbReference type="AlphaFoldDB" id="A0A9D9HC75"/>
<reference evidence="2" key="2">
    <citation type="journal article" date="2021" name="PeerJ">
        <title>Extensive microbial diversity within the chicken gut microbiome revealed by metagenomics and culture.</title>
        <authorList>
            <person name="Gilroy R."/>
            <person name="Ravi A."/>
            <person name="Getino M."/>
            <person name="Pursley I."/>
            <person name="Horton D.L."/>
            <person name="Alikhan N.F."/>
            <person name="Baker D."/>
            <person name="Gharbi K."/>
            <person name="Hall N."/>
            <person name="Watson M."/>
            <person name="Adriaenssens E.M."/>
            <person name="Foster-Nyarko E."/>
            <person name="Jarju S."/>
            <person name="Secka A."/>
            <person name="Antonio M."/>
            <person name="Oren A."/>
            <person name="Chaudhuri R.R."/>
            <person name="La Ragione R."/>
            <person name="Hildebrand F."/>
            <person name="Pallen M.J."/>
        </authorList>
    </citation>
    <scope>NUCLEOTIDE SEQUENCE</scope>
    <source>
        <strain evidence="2">D5-748</strain>
    </source>
</reference>
<evidence type="ECO:0000256" key="1">
    <source>
        <dbReference type="SAM" id="Phobius"/>
    </source>
</evidence>
<feature type="transmembrane region" description="Helical" evidence="1">
    <location>
        <begin position="7"/>
        <end position="27"/>
    </location>
</feature>
<organism evidence="2 3">
    <name type="scientific">Candidatus Cryptobacteroides merdavium</name>
    <dbReference type="NCBI Taxonomy" id="2840769"/>
    <lineage>
        <taxon>Bacteria</taxon>
        <taxon>Pseudomonadati</taxon>
        <taxon>Bacteroidota</taxon>
        <taxon>Bacteroidia</taxon>
        <taxon>Bacteroidales</taxon>
        <taxon>Candidatus Cryptobacteroides</taxon>
    </lineage>
</organism>
<accession>A0A9D9HC75</accession>